<protein>
    <submittedName>
        <fullName evidence="5">C-type lectin domain-containing protein</fullName>
    </submittedName>
</protein>
<dbReference type="InterPro" id="IPR001304">
    <property type="entry name" value="C-type_lectin-like"/>
</dbReference>
<feature type="domain" description="C-type lectin" evidence="2">
    <location>
        <begin position="107"/>
        <end position="226"/>
    </location>
</feature>
<dbReference type="Gene3D" id="3.10.100.10">
    <property type="entry name" value="Mannose-Binding Protein A, subunit A"/>
    <property type="match status" value="1"/>
</dbReference>
<reference evidence="5" key="1">
    <citation type="submission" date="2017-02" db="UniProtKB">
        <authorList>
            <consortium name="WormBaseParasite"/>
        </authorList>
    </citation>
    <scope>IDENTIFICATION</scope>
</reference>
<accession>A0A0M3J2X5</accession>
<dbReference type="WBParaSite" id="ASIM_0000188701-mRNA-1">
    <property type="protein sequence ID" value="ASIM_0000188701-mRNA-1"/>
    <property type="gene ID" value="ASIM_0000188701"/>
</dbReference>
<organism evidence="5">
    <name type="scientific">Anisakis simplex</name>
    <name type="common">Herring worm</name>
    <dbReference type="NCBI Taxonomy" id="6269"/>
    <lineage>
        <taxon>Eukaryota</taxon>
        <taxon>Metazoa</taxon>
        <taxon>Ecdysozoa</taxon>
        <taxon>Nematoda</taxon>
        <taxon>Chromadorea</taxon>
        <taxon>Rhabditida</taxon>
        <taxon>Spirurina</taxon>
        <taxon>Ascaridomorpha</taxon>
        <taxon>Ascaridoidea</taxon>
        <taxon>Anisakidae</taxon>
        <taxon>Anisakis</taxon>
        <taxon>Anisakis simplex complex</taxon>
    </lineage>
</organism>
<dbReference type="AlphaFoldDB" id="A0A0M3J2X5"/>
<dbReference type="PROSITE" id="PS50041">
    <property type="entry name" value="C_TYPE_LECTIN_2"/>
    <property type="match status" value="1"/>
</dbReference>
<dbReference type="Gene3D" id="3.50.4.10">
    <property type="entry name" value="Hepatocyte Growth Factor"/>
    <property type="match status" value="1"/>
</dbReference>
<dbReference type="PANTHER" id="PTHR22803">
    <property type="entry name" value="MANNOSE, PHOSPHOLIPASE, LECTIN RECEPTOR RELATED"/>
    <property type="match status" value="1"/>
</dbReference>
<reference evidence="3 4" key="2">
    <citation type="submission" date="2018-11" db="EMBL/GenBank/DDBJ databases">
        <authorList>
            <consortium name="Pathogen Informatics"/>
        </authorList>
    </citation>
    <scope>NUCLEOTIDE SEQUENCE [LARGE SCALE GENOMIC DNA]</scope>
</reference>
<proteinExistence type="predicted"/>
<feature type="region of interest" description="Disordered" evidence="1">
    <location>
        <begin position="247"/>
        <end position="271"/>
    </location>
</feature>
<evidence type="ECO:0000313" key="5">
    <source>
        <dbReference type="WBParaSite" id="ASIM_0000188701-mRNA-1"/>
    </source>
</evidence>
<dbReference type="InterPro" id="IPR003609">
    <property type="entry name" value="Pan_app"/>
</dbReference>
<dbReference type="InterPro" id="IPR016186">
    <property type="entry name" value="C-type_lectin-like/link_sf"/>
</dbReference>
<sequence length="271" mass="30843">MTYGYIPLNNNIASTASLDDCVQECYREGFKCQGFTYQRSNPTCSLIRQFFTDAHPGGPGMIAQGTVYVKDAFENFHQGGECNIKGTFHQLVSAMMFCDKGWVYYEETKSCYLPIYTTEWNKYSFDEAIAGCRQHNSTVASVHSDEENSFIKKEIFHSTDMYWLGGKQDTAESEWYWQDNSTFDYTNWIPGEPNNLNPPFPMCLFPYYSPGWYDNTCTGDGYQPCSFICKKNASPVPLNKFESIERAQGHAETTVHPKGRFSGRMDSGGDL</sequence>
<name>A0A0M3J2X5_ANISI</name>
<dbReference type="OrthoDB" id="5872782at2759"/>
<gene>
    <name evidence="3" type="ORF">ASIM_LOCUS1758</name>
</gene>
<dbReference type="InterPro" id="IPR050111">
    <property type="entry name" value="C-type_lectin/snaclec_domain"/>
</dbReference>
<dbReference type="Proteomes" id="UP000267096">
    <property type="component" value="Unassembled WGS sequence"/>
</dbReference>
<evidence type="ECO:0000259" key="2">
    <source>
        <dbReference type="PROSITE" id="PS50041"/>
    </source>
</evidence>
<dbReference type="EMBL" id="UYRR01002028">
    <property type="protein sequence ID" value="VDK19205.1"/>
    <property type="molecule type" value="Genomic_DNA"/>
</dbReference>
<evidence type="ECO:0000313" key="3">
    <source>
        <dbReference type="EMBL" id="VDK19205.1"/>
    </source>
</evidence>
<dbReference type="SMART" id="SM00034">
    <property type="entry name" value="CLECT"/>
    <property type="match status" value="1"/>
</dbReference>
<dbReference type="SUPFAM" id="SSF56436">
    <property type="entry name" value="C-type lectin-like"/>
    <property type="match status" value="1"/>
</dbReference>
<keyword evidence="4" id="KW-1185">Reference proteome</keyword>
<dbReference type="CDD" id="cd00037">
    <property type="entry name" value="CLECT"/>
    <property type="match status" value="1"/>
</dbReference>
<evidence type="ECO:0000313" key="4">
    <source>
        <dbReference type="Proteomes" id="UP000267096"/>
    </source>
</evidence>
<dbReference type="SUPFAM" id="SSF57414">
    <property type="entry name" value="Hairpin loop containing domain-like"/>
    <property type="match status" value="1"/>
</dbReference>
<dbReference type="Pfam" id="PF00024">
    <property type="entry name" value="PAN_1"/>
    <property type="match status" value="1"/>
</dbReference>
<evidence type="ECO:0000256" key="1">
    <source>
        <dbReference type="SAM" id="MobiDB-lite"/>
    </source>
</evidence>
<dbReference type="Pfam" id="PF00059">
    <property type="entry name" value="Lectin_C"/>
    <property type="match status" value="1"/>
</dbReference>
<dbReference type="InterPro" id="IPR016187">
    <property type="entry name" value="CTDL_fold"/>
</dbReference>